<evidence type="ECO:0000256" key="6">
    <source>
        <dbReference type="ARBA" id="ARBA00022679"/>
    </source>
</evidence>
<dbReference type="AlphaFoldDB" id="A0AAE9Z5P6"/>
<evidence type="ECO:0000259" key="15">
    <source>
        <dbReference type="SMART" id="SM00388"/>
    </source>
</evidence>
<dbReference type="GO" id="GO:0005524">
    <property type="term" value="F:ATP binding"/>
    <property type="evidence" value="ECO:0007669"/>
    <property type="project" value="UniProtKB-KW"/>
</dbReference>
<evidence type="ECO:0000256" key="4">
    <source>
        <dbReference type="ARBA" id="ARBA00022475"/>
    </source>
</evidence>
<dbReference type="EMBL" id="CP059733">
    <property type="protein sequence ID" value="WDE07221.1"/>
    <property type="molecule type" value="Genomic_DNA"/>
</dbReference>
<evidence type="ECO:0000256" key="1">
    <source>
        <dbReference type="ARBA" id="ARBA00000085"/>
    </source>
</evidence>
<keyword evidence="13 14" id="KW-0472">Membrane</keyword>
<evidence type="ECO:0000256" key="11">
    <source>
        <dbReference type="ARBA" id="ARBA00022989"/>
    </source>
</evidence>
<keyword evidence="8" id="KW-0547">Nucleotide-binding</keyword>
<dbReference type="Gene3D" id="1.10.287.130">
    <property type="match status" value="1"/>
</dbReference>
<evidence type="ECO:0000256" key="12">
    <source>
        <dbReference type="ARBA" id="ARBA00023012"/>
    </source>
</evidence>
<evidence type="ECO:0000256" key="5">
    <source>
        <dbReference type="ARBA" id="ARBA00022553"/>
    </source>
</evidence>
<evidence type="ECO:0000313" key="16">
    <source>
        <dbReference type="EMBL" id="WDE07221.1"/>
    </source>
</evidence>
<evidence type="ECO:0000256" key="13">
    <source>
        <dbReference type="ARBA" id="ARBA00023136"/>
    </source>
</evidence>
<dbReference type="InterPro" id="IPR036097">
    <property type="entry name" value="HisK_dim/P_sf"/>
</dbReference>
<dbReference type="EC" id="2.7.13.3" evidence="3"/>
<keyword evidence="7 14" id="KW-0812">Transmembrane</keyword>
<reference evidence="16 17" key="2">
    <citation type="journal article" date="2022" name="Mar. Drugs">
        <title>Bioassay-Guided Fractionation Leads to the Detection of Cholic Acid Generated by the Rare Thalassomonas sp.</title>
        <authorList>
            <person name="Pheiffer F."/>
            <person name="Schneider Y.K."/>
            <person name="Hansen E.H."/>
            <person name="Andersen J.H."/>
            <person name="Isaksson J."/>
            <person name="Busche T."/>
            <person name="R C."/>
            <person name="Kalinowski J."/>
            <person name="Zyl L.V."/>
            <person name="Trindade M."/>
        </authorList>
    </citation>
    <scope>NUCLEOTIDE SEQUENCE [LARGE SCALE GENOMIC DNA]</scope>
    <source>
        <strain evidence="16 17">XOM25</strain>
    </source>
</reference>
<name>A0AAE9Z5P6_9GAMM</name>
<keyword evidence="6" id="KW-0808">Transferase</keyword>
<evidence type="ECO:0000256" key="8">
    <source>
        <dbReference type="ARBA" id="ARBA00022741"/>
    </source>
</evidence>
<dbReference type="GO" id="GO:0000155">
    <property type="term" value="F:phosphorelay sensor kinase activity"/>
    <property type="evidence" value="ECO:0007669"/>
    <property type="project" value="InterPro"/>
</dbReference>
<evidence type="ECO:0000256" key="3">
    <source>
        <dbReference type="ARBA" id="ARBA00012438"/>
    </source>
</evidence>
<reference evidence="16 17" key="1">
    <citation type="journal article" date="2015" name="Genome Announc.">
        <title>Draft Genome Sequences of Marine Isolates of Thalassomonas viridans and Thalassomonas actiniarum.</title>
        <authorList>
            <person name="Olonade I."/>
            <person name="van Zyl L.J."/>
            <person name="Trindade M."/>
        </authorList>
    </citation>
    <scope>NUCLEOTIDE SEQUENCE [LARGE SCALE GENOMIC DNA]</scope>
    <source>
        <strain evidence="16 17">XOM25</strain>
    </source>
</reference>
<dbReference type="InterPro" id="IPR003661">
    <property type="entry name" value="HisK_dim/P_dom"/>
</dbReference>
<evidence type="ECO:0000256" key="9">
    <source>
        <dbReference type="ARBA" id="ARBA00022777"/>
    </source>
</evidence>
<proteinExistence type="predicted"/>
<dbReference type="SMART" id="SM00388">
    <property type="entry name" value="HisKA"/>
    <property type="match status" value="1"/>
</dbReference>
<dbReference type="SUPFAM" id="SSF55874">
    <property type="entry name" value="ATPase domain of HSP90 chaperone/DNA topoisomerase II/histidine kinase"/>
    <property type="match status" value="1"/>
</dbReference>
<keyword evidence="4" id="KW-1003">Cell membrane</keyword>
<dbReference type="SUPFAM" id="SSF47384">
    <property type="entry name" value="Homodimeric domain of signal transducing histidine kinase"/>
    <property type="match status" value="1"/>
</dbReference>
<feature type="transmembrane region" description="Helical" evidence="14">
    <location>
        <begin position="156"/>
        <end position="180"/>
    </location>
</feature>
<evidence type="ECO:0000256" key="10">
    <source>
        <dbReference type="ARBA" id="ARBA00022840"/>
    </source>
</evidence>
<dbReference type="PANTHER" id="PTHR45528">
    <property type="entry name" value="SENSOR HISTIDINE KINASE CPXA"/>
    <property type="match status" value="1"/>
</dbReference>
<accession>A0AAE9Z5P6</accession>
<evidence type="ECO:0000256" key="14">
    <source>
        <dbReference type="SAM" id="Phobius"/>
    </source>
</evidence>
<evidence type="ECO:0000256" key="7">
    <source>
        <dbReference type="ARBA" id="ARBA00022692"/>
    </source>
</evidence>
<protein>
    <recommendedName>
        <fullName evidence="3">histidine kinase</fullName>
        <ecNumber evidence="3">2.7.13.3</ecNumber>
    </recommendedName>
</protein>
<dbReference type="PANTHER" id="PTHR45528:SF1">
    <property type="entry name" value="SENSOR HISTIDINE KINASE CPXA"/>
    <property type="match status" value="1"/>
</dbReference>
<dbReference type="InterPro" id="IPR036890">
    <property type="entry name" value="HATPase_C_sf"/>
</dbReference>
<dbReference type="Proteomes" id="UP000032352">
    <property type="component" value="Chromosome"/>
</dbReference>
<dbReference type="KEGG" id="tvd:SG34_010185"/>
<evidence type="ECO:0000313" key="17">
    <source>
        <dbReference type="Proteomes" id="UP000032352"/>
    </source>
</evidence>
<keyword evidence="5" id="KW-0597">Phosphoprotein</keyword>
<feature type="domain" description="Signal transduction histidine kinase dimerisation/phosphoacceptor" evidence="15">
    <location>
        <begin position="232"/>
        <end position="298"/>
    </location>
</feature>
<feature type="transmembrane region" description="Helical" evidence="14">
    <location>
        <begin position="25"/>
        <end position="47"/>
    </location>
</feature>
<keyword evidence="12" id="KW-0902">Two-component regulatory system</keyword>
<keyword evidence="17" id="KW-1185">Reference proteome</keyword>
<comment type="catalytic activity">
    <reaction evidence="1">
        <text>ATP + protein L-histidine = ADP + protein N-phospho-L-histidine.</text>
        <dbReference type="EC" id="2.7.13.3"/>
    </reaction>
</comment>
<keyword evidence="9 16" id="KW-0418">Kinase</keyword>
<keyword evidence="10" id="KW-0067">ATP-binding</keyword>
<dbReference type="RefSeq" id="WP_152647273.1">
    <property type="nucleotide sequence ID" value="NZ_CP059733.1"/>
</dbReference>
<evidence type="ECO:0000256" key="2">
    <source>
        <dbReference type="ARBA" id="ARBA00004651"/>
    </source>
</evidence>
<dbReference type="InterPro" id="IPR050398">
    <property type="entry name" value="HssS/ArlS-like"/>
</dbReference>
<keyword evidence="11 14" id="KW-1133">Transmembrane helix</keyword>
<dbReference type="GO" id="GO:0005886">
    <property type="term" value="C:plasma membrane"/>
    <property type="evidence" value="ECO:0007669"/>
    <property type="project" value="UniProtKB-SubCell"/>
</dbReference>
<sequence length="426" mass="48422">MQTNSTAQTSSTAQTGSTAVQGQSLVAYIAWRLLGSFLLIVCLWFFISRAGYYFALDGTADFYLFEDAENAVFLAQEGIEPEILNSEFRQFYSRFEDIPEPVRGLIDDQGHARAVNKTVFIETPKQDIYFLAYQPQPSAPVFYLLHRFDKEDTLDLAPLFLFVGLVAFGAILVVMLAVIYRLKSQLALLSLHLKKPGQEQGEDTPDLMIRDFNQALLSVKHHYREKQQAIKREREFANFLSHEIRQPLSKLNTNLALLDQLDDLPYASVEIIEDVKQLSEDLNQISGAVLQLWLEQGQRDESIELAGLIRQLSHALLPEGLIHDFTFALESVELKSNYGLVRLLLGQLIKNAAQYADSYIHFHLHAQSLEIINDARLSETCDPKDYGYGLGLVMAKKICARLNWHLRINQQKDNFSVVLEYGNSRC</sequence>
<comment type="subcellular location">
    <subcellularLocation>
        <location evidence="2">Cell membrane</location>
        <topology evidence="2">Multi-pass membrane protein</topology>
    </subcellularLocation>
</comment>
<organism evidence="16 17">
    <name type="scientific">Thalassomonas viridans</name>
    <dbReference type="NCBI Taxonomy" id="137584"/>
    <lineage>
        <taxon>Bacteria</taxon>
        <taxon>Pseudomonadati</taxon>
        <taxon>Pseudomonadota</taxon>
        <taxon>Gammaproteobacteria</taxon>
        <taxon>Alteromonadales</taxon>
        <taxon>Colwelliaceae</taxon>
        <taxon>Thalassomonas</taxon>
    </lineage>
</organism>
<gene>
    <name evidence="16" type="ORF">SG34_010185</name>
</gene>